<gene>
    <name evidence="1" type="ORF">QBC34DRAFT_378912</name>
</gene>
<feature type="non-terminal residue" evidence="1">
    <location>
        <position position="101"/>
    </location>
</feature>
<reference evidence="1" key="1">
    <citation type="journal article" date="2023" name="Mol. Phylogenet. Evol.">
        <title>Genome-scale phylogeny and comparative genomics of the fungal order Sordariales.</title>
        <authorList>
            <person name="Hensen N."/>
            <person name="Bonometti L."/>
            <person name="Westerberg I."/>
            <person name="Brannstrom I.O."/>
            <person name="Guillou S."/>
            <person name="Cros-Aarteil S."/>
            <person name="Calhoun S."/>
            <person name="Haridas S."/>
            <person name="Kuo A."/>
            <person name="Mondo S."/>
            <person name="Pangilinan J."/>
            <person name="Riley R."/>
            <person name="LaButti K."/>
            <person name="Andreopoulos B."/>
            <person name="Lipzen A."/>
            <person name="Chen C."/>
            <person name="Yan M."/>
            <person name="Daum C."/>
            <person name="Ng V."/>
            <person name="Clum A."/>
            <person name="Steindorff A."/>
            <person name="Ohm R.A."/>
            <person name="Martin F."/>
            <person name="Silar P."/>
            <person name="Natvig D.O."/>
            <person name="Lalanne C."/>
            <person name="Gautier V."/>
            <person name="Ament-Velasquez S.L."/>
            <person name="Kruys A."/>
            <person name="Hutchinson M.I."/>
            <person name="Powell A.J."/>
            <person name="Barry K."/>
            <person name="Miller A.N."/>
            <person name="Grigoriev I.V."/>
            <person name="Debuchy R."/>
            <person name="Gladieux P."/>
            <person name="Hiltunen Thoren M."/>
            <person name="Johannesson H."/>
        </authorList>
    </citation>
    <scope>NUCLEOTIDE SEQUENCE</scope>
    <source>
        <strain evidence="1">PSN243</strain>
    </source>
</reference>
<evidence type="ECO:0000313" key="1">
    <source>
        <dbReference type="EMBL" id="KAK4451084.1"/>
    </source>
</evidence>
<name>A0AAV9GQI0_9PEZI</name>
<comment type="caution">
    <text evidence="1">The sequence shown here is derived from an EMBL/GenBank/DDBJ whole genome shotgun (WGS) entry which is preliminary data.</text>
</comment>
<dbReference type="InterPro" id="IPR022698">
    <property type="entry name" value="OrsD"/>
</dbReference>
<accession>A0AAV9GQI0</accession>
<proteinExistence type="predicted"/>
<keyword evidence="2" id="KW-1185">Reference proteome</keyword>
<sequence length="101" mass="11128">MATFQLNEVIRLYEPCNVLLCLLCAAGIKPGIGAISHFRKQHKLKGKELQQVVAFVASIPNISDPETVQLPQDGIAAIDGLPRLRGYSCTSCRFMTINRDN</sequence>
<organism evidence="1 2">
    <name type="scientific">Podospora aff. communis PSN243</name>
    <dbReference type="NCBI Taxonomy" id="3040156"/>
    <lineage>
        <taxon>Eukaryota</taxon>
        <taxon>Fungi</taxon>
        <taxon>Dikarya</taxon>
        <taxon>Ascomycota</taxon>
        <taxon>Pezizomycotina</taxon>
        <taxon>Sordariomycetes</taxon>
        <taxon>Sordariomycetidae</taxon>
        <taxon>Sordariales</taxon>
        <taxon>Podosporaceae</taxon>
        <taxon>Podospora</taxon>
    </lineage>
</organism>
<dbReference type="AlphaFoldDB" id="A0AAV9GQI0"/>
<dbReference type="Pfam" id="PF12013">
    <property type="entry name" value="OrsD"/>
    <property type="match status" value="1"/>
</dbReference>
<dbReference type="EMBL" id="MU865930">
    <property type="protein sequence ID" value="KAK4451084.1"/>
    <property type="molecule type" value="Genomic_DNA"/>
</dbReference>
<reference evidence="1" key="2">
    <citation type="submission" date="2023-05" db="EMBL/GenBank/DDBJ databases">
        <authorList>
            <consortium name="Lawrence Berkeley National Laboratory"/>
            <person name="Steindorff A."/>
            <person name="Hensen N."/>
            <person name="Bonometti L."/>
            <person name="Westerberg I."/>
            <person name="Brannstrom I.O."/>
            <person name="Guillou S."/>
            <person name="Cros-Aarteil S."/>
            <person name="Calhoun S."/>
            <person name="Haridas S."/>
            <person name="Kuo A."/>
            <person name="Mondo S."/>
            <person name="Pangilinan J."/>
            <person name="Riley R."/>
            <person name="Labutti K."/>
            <person name="Andreopoulos B."/>
            <person name="Lipzen A."/>
            <person name="Chen C."/>
            <person name="Yanf M."/>
            <person name="Daum C."/>
            <person name="Ng V."/>
            <person name="Clum A."/>
            <person name="Ohm R."/>
            <person name="Martin F."/>
            <person name="Silar P."/>
            <person name="Natvig D."/>
            <person name="Lalanne C."/>
            <person name="Gautier V."/>
            <person name="Ament-Velasquez S.L."/>
            <person name="Kruys A."/>
            <person name="Hutchinson M.I."/>
            <person name="Powell A.J."/>
            <person name="Barry K."/>
            <person name="Miller A.N."/>
            <person name="Grigoriev I.V."/>
            <person name="Debuchy R."/>
            <person name="Gladieux P."/>
            <person name="Thoren M.H."/>
            <person name="Johannesson H."/>
        </authorList>
    </citation>
    <scope>NUCLEOTIDE SEQUENCE</scope>
    <source>
        <strain evidence="1">PSN243</strain>
    </source>
</reference>
<evidence type="ECO:0000313" key="2">
    <source>
        <dbReference type="Proteomes" id="UP001321760"/>
    </source>
</evidence>
<protein>
    <submittedName>
        <fullName evidence="1">Uncharacterized protein</fullName>
    </submittedName>
</protein>
<dbReference type="Proteomes" id="UP001321760">
    <property type="component" value="Unassembled WGS sequence"/>
</dbReference>